<dbReference type="Gene3D" id="2.30.180.10">
    <property type="entry name" value="FAS1 domain"/>
    <property type="match status" value="1"/>
</dbReference>
<dbReference type="InterPro" id="IPR000782">
    <property type="entry name" value="FAS1_domain"/>
</dbReference>
<comment type="caution">
    <text evidence="3">The sequence shown here is derived from an EMBL/GenBank/DDBJ whole genome shotgun (WGS) entry which is preliminary data.</text>
</comment>
<dbReference type="Proteomes" id="UP000275232">
    <property type="component" value="Unassembled WGS sequence"/>
</dbReference>
<dbReference type="EMBL" id="RPFZ01000001">
    <property type="protein sequence ID" value="RPF72032.1"/>
    <property type="molecule type" value="Genomic_DNA"/>
</dbReference>
<evidence type="ECO:0000256" key="1">
    <source>
        <dbReference type="SAM" id="SignalP"/>
    </source>
</evidence>
<evidence type="ECO:0000259" key="2">
    <source>
        <dbReference type="PROSITE" id="PS50213"/>
    </source>
</evidence>
<feature type="chain" id="PRO_5018048242" evidence="1">
    <location>
        <begin position="28"/>
        <end position="196"/>
    </location>
</feature>
<gene>
    <name evidence="3" type="ORF">EG799_10710</name>
</gene>
<feature type="domain" description="FAS1" evidence="2">
    <location>
        <begin position="45"/>
        <end position="189"/>
    </location>
</feature>
<name>A0A3N5DK00_9SPHN</name>
<reference evidence="3 4" key="1">
    <citation type="submission" date="2018-11" db="EMBL/GenBank/DDBJ databases">
        <title>Erythrobacter spongiae sp. nov., isolated from a marine sponge.</title>
        <authorList>
            <person name="Zhuang L."/>
            <person name="Luo L."/>
        </authorList>
    </citation>
    <scope>NUCLEOTIDE SEQUENCE [LARGE SCALE GENOMIC DNA]</scope>
    <source>
        <strain evidence="3 4">HN-E23</strain>
    </source>
</reference>
<dbReference type="Pfam" id="PF02469">
    <property type="entry name" value="Fasciclin"/>
    <property type="match status" value="1"/>
</dbReference>
<keyword evidence="4" id="KW-1185">Reference proteome</keyword>
<organism evidence="3 4">
    <name type="scientific">Aurantiacibacter spongiae</name>
    <dbReference type="NCBI Taxonomy" id="2488860"/>
    <lineage>
        <taxon>Bacteria</taxon>
        <taxon>Pseudomonadati</taxon>
        <taxon>Pseudomonadota</taxon>
        <taxon>Alphaproteobacteria</taxon>
        <taxon>Sphingomonadales</taxon>
        <taxon>Erythrobacteraceae</taxon>
        <taxon>Aurantiacibacter</taxon>
    </lineage>
</organism>
<dbReference type="PANTHER" id="PTHR10900:SF77">
    <property type="entry name" value="FI19380P1"/>
    <property type="match status" value="1"/>
</dbReference>
<protein>
    <submittedName>
        <fullName evidence="3">Fasciclin domain-containing protein</fullName>
    </submittedName>
</protein>
<evidence type="ECO:0000313" key="4">
    <source>
        <dbReference type="Proteomes" id="UP000275232"/>
    </source>
</evidence>
<accession>A0A3N5DK00</accession>
<dbReference type="InterPro" id="IPR036378">
    <property type="entry name" value="FAS1_dom_sf"/>
</dbReference>
<dbReference type="InterPro" id="IPR050904">
    <property type="entry name" value="Adhesion/Biosynth-related"/>
</dbReference>
<dbReference type="PANTHER" id="PTHR10900">
    <property type="entry name" value="PERIOSTIN-RELATED"/>
    <property type="match status" value="1"/>
</dbReference>
<dbReference type="SUPFAM" id="SSF82153">
    <property type="entry name" value="FAS1 domain"/>
    <property type="match status" value="1"/>
</dbReference>
<dbReference type="PROSITE" id="PS50213">
    <property type="entry name" value="FAS1"/>
    <property type="match status" value="1"/>
</dbReference>
<dbReference type="PROSITE" id="PS51257">
    <property type="entry name" value="PROKAR_LIPOPROTEIN"/>
    <property type="match status" value="1"/>
</dbReference>
<dbReference type="AlphaFoldDB" id="A0A3N5DK00"/>
<evidence type="ECO:0000313" key="3">
    <source>
        <dbReference type="EMBL" id="RPF72032.1"/>
    </source>
</evidence>
<dbReference type="SMART" id="SM00554">
    <property type="entry name" value="FAS1"/>
    <property type="match status" value="1"/>
</dbReference>
<keyword evidence="1" id="KW-0732">Signal</keyword>
<sequence>MSGGWTRMKPALAGVGLAALLALSACEYDPQADETDAAARTEASTQTVAAILGDEADLSQLADALNEAGLAGVLDGNAPYTVFAPTNEAFGKLGDAAGELGSEDNRAALVAVLRGHIVPGTLTRQDIADALSGADGEAVTMETMGEGPLTFGGSGDAITVTAADGTSARLAGAGTRGSNGAVIPIDAVLKDFSSGE</sequence>
<feature type="signal peptide" evidence="1">
    <location>
        <begin position="1"/>
        <end position="27"/>
    </location>
</feature>
<proteinExistence type="predicted"/>